<name>A0ABN7UF90_GIGMA</name>
<keyword evidence="3" id="KW-1185">Reference proteome</keyword>
<organism evidence="2 3">
    <name type="scientific">Gigaspora margarita</name>
    <dbReference type="NCBI Taxonomy" id="4874"/>
    <lineage>
        <taxon>Eukaryota</taxon>
        <taxon>Fungi</taxon>
        <taxon>Fungi incertae sedis</taxon>
        <taxon>Mucoromycota</taxon>
        <taxon>Glomeromycotina</taxon>
        <taxon>Glomeromycetes</taxon>
        <taxon>Diversisporales</taxon>
        <taxon>Gigasporaceae</taxon>
        <taxon>Gigaspora</taxon>
    </lineage>
</organism>
<keyword evidence="1" id="KW-0812">Transmembrane</keyword>
<keyword evidence="1" id="KW-0472">Membrane</keyword>
<evidence type="ECO:0000313" key="2">
    <source>
        <dbReference type="EMBL" id="CAG8582320.1"/>
    </source>
</evidence>
<evidence type="ECO:0000256" key="1">
    <source>
        <dbReference type="SAM" id="Phobius"/>
    </source>
</evidence>
<evidence type="ECO:0000313" key="3">
    <source>
        <dbReference type="Proteomes" id="UP000789901"/>
    </source>
</evidence>
<accession>A0ABN7UF90</accession>
<sequence>MVVGTTVMVTVVIIFVLASVVVVTLIILIALLVEATIFSLTLNNQLNIFNRTHYVVSETLGVSYETEEVSGILRCLGFIKIDITITGVSEFIKIDVTIRSGFNYKQIHSAKWYGDWQTVEPMISSSHDTSETDS</sequence>
<feature type="transmembrane region" description="Helical" evidence="1">
    <location>
        <begin position="6"/>
        <end position="33"/>
    </location>
</feature>
<proteinExistence type="predicted"/>
<protein>
    <submittedName>
        <fullName evidence="2">5502_t:CDS:1</fullName>
    </submittedName>
</protein>
<comment type="caution">
    <text evidence="2">The sequence shown here is derived from an EMBL/GenBank/DDBJ whole genome shotgun (WGS) entry which is preliminary data.</text>
</comment>
<dbReference type="Proteomes" id="UP000789901">
    <property type="component" value="Unassembled WGS sequence"/>
</dbReference>
<gene>
    <name evidence="2" type="ORF">GMARGA_LOCUS6006</name>
</gene>
<keyword evidence="1" id="KW-1133">Transmembrane helix</keyword>
<dbReference type="EMBL" id="CAJVQB010002643">
    <property type="protein sequence ID" value="CAG8582320.1"/>
    <property type="molecule type" value="Genomic_DNA"/>
</dbReference>
<reference evidence="2 3" key="1">
    <citation type="submission" date="2021-06" db="EMBL/GenBank/DDBJ databases">
        <authorList>
            <person name="Kallberg Y."/>
            <person name="Tangrot J."/>
            <person name="Rosling A."/>
        </authorList>
    </citation>
    <scope>NUCLEOTIDE SEQUENCE [LARGE SCALE GENOMIC DNA]</scope>
    <source>
        <strain evidence="2 3">120-4 pot B 10/14</strain>
    </source>
</reference>